<feature type="compositionally biased region" description="Polar residues" evidence="1">
    <location>
        <begin position="52"/>
        <end position="63"/>
    </location>
</feature>
<feature type="region of interest" description="Disordered" evidence="1">
    <location>
        <begin position="27"/>
        <end position="101"/>
    </location>
</feature>
<dbReference type="Proteomes" id="UP000515145">
    <property type="component" value="Chromosome 1"/>
</dbReference>
<gene>
    <name evidence="3" type="primary">LOC114450796</name>
</gene>
<organism evidence="2 3">
    <name type="scientific">Parambassis ranga</name>
    <name type="common">Indian glassy fish</name>
    <dbReference type="NCBI Taxonomy" id="210632"/>
    <lineage>
        <taxon>Eukaryota</taxon>
        <taxon>Metazoa</taxon>
        <taxon>Chordata</taxon>
        <taxon>Craniata</taxon>
        <taxon>Vertebrata</taxon>
        <taxon>Euteleostomi</taxon>
        <taxon>Actinopterygii</taxon>
        <taxon>Neopterygii</taxon>
        <taxon>Teleostei</taxon>
        <taxon>Neoteleostei</taxon>
        <taxon>Acanthomorphata</taxon>
        <taxon>Ovalentaria</taxon>
        <taxon>Ambassidae</taxon>
        <taxon>Parambassis</taxon>
    </lineage>
</organism>
<protein>
    <submittedName>
        <fullName evidence="3">Uncharacterized protein LOC114450796</fullName>
    </submittedName>
</protein>
<feature type="compositionally biased region" description="Basic residues" evidence="1">
    <location>
        <begin position="152"/>
        <end position="164"/>
    </location>
</feature>
<keyword evidence="2" id="KW-1185">Reference proteome</keyword>
<dbReference type="RefSeq" id="XP_028285022.1">
    <property type="nucleotide sequence ID" value="XM_028429221.1"/>
</dbReference>
<sequence length="257" mass="28262">MPQNGLNLEGRRRWTHHSTCKAKDVFNGQFPGSGSFVEAGVHNDRSAAGSKPSESTPADTLQSPKPPRMVNGYINHGYKDRNTKAAPSKTQRKQQGTKSAAIEVSAAGRISGASVPGGISVNGDARLDTATLPHNFVQSLPNSSLSATGKDQRRRKKIRHKKRIPLPPPPPPQEEEDWEAEIQEVTLDSWDKMCIGIKPNGPEDLLHFALWDLTLKQRNARDLPVTASYSPSLHHPRPIKWSCCSRPTEPDQFADAD</sequence>
<feature type="compositionally biased region" description="Polar residues" evidence="1">
    <location>
        <begin position="136"/>
        <end position="149"/>
    </location>
</feature>
<dbReference type="AlphaFoldDB" id="A0A6P7K916"/>
<dbReference type="InParanoid" id="A0A6P7K916"/>
<dbReference type="GeneID" id="114450796"/>
<evidence type="ECO:0000256" key="1">
    <source>
        <dbReference type="SAM" id="MobiDB-lite"/>
    </source>
</evidence>
<dbReference type="OrthoDB" id="8447377at2759"/>
<evidence type="ECO:0000313" key="2">
    <source>
        <dbReference type="Proteomes" id="UP000515145"/>
    </source>
</evidence>
<feature type="region of interest" description="Disordered" evidence="1">
    <location>
        <begin position="136"/>
        <end position="177"/>
    </location>
</feature>
<evidence type="ECO:0000313" key="3">
    <source>
        <dbReference type="RefSeq" id="XP_028285022.1"/>
    </source>
</evidence>
<name>A0A6P7K916_9TELE</name>
<accession>A0A6P7K916</accession>
<proteinExistence type="predicted"/>
<reference evidence="3" key="1">
    <citation type="submission" date="2025-08" db="UniProtKB">
        <authorList>
            <consortium name="RefSeq"/>
        </authorList>
    </citation>
    <scope>IDENTIFICATION</scope>
</reference>